<dbReference type="Ensembl" id="ENSMMDT00005051133.1">
    <property type="protein sequence ID" value="ENSMMDP00005050141.1"/>
    <property type="gene ID" value="ENSMMDG00005022763.1"/>
</dbReference>
<dbReference type="AlphaFoldDB" id="A0A668AVA8"/>
<keyword evidence="2 5" id="KW-0812">Transmembrane</keyword>
<reference evidence="8" key="1">
    <citation type="submission" date="2019-06" db="EMBL/GenBank/DDBJ databases">
        <authorList>
            <consortium name="Wellcome Sanger Institute Data Sharing"/>
        </authorList>
    </citation>
    <scope>NUCLEOTIDE SEQUENCE [LARGE SCALE GENOMIC DNA]</scope>
</reference>
<organism evidence="8 9">
    <name type="scientific">Myripristis murdjan</name>
    <name type="common">pinecone soldierfish</name>
    <dbReference type="NCBI Taxonomy" id="586833"/>
    <lineage>
        <taxon>Eukaryota</taxon>
        <taxon>Metazoa</taxon>
        <taxon>Chordata</taxon>
        <taxon>Craniata</taxon>
        <taxon>Vertebrata</taxon>
        <taxon>Euteleostomi</taxon>
        <taxon>Actinopterygii</taxon>
        <taxon>Neopterygii</taxon>
        <taxon>Teleostei</taxon>
        <taxon>Neoteleostei</taxon>
        <taxon>Acanthomorphata</taxon>
        <taxon>Holocentriformes</taxon>
        <taxon>Holocentridae</taxon>
        <taxon>Myripristis</taxon>
    </lineage>
</organism>
<reference evidence="8" key="3">
    <citation type="submission" date="2025-09" db="UniProtKB">
        <authorList>
            <consortium name="Ensembl"/>
        </authorList>
    </citation>
    <scope>IDENTIFICATION</scope>
</reference>
<evidence type="ECO:0000313" key="8">
    <source>
        <dbReference type="Ensembl" id="ENSMMDP00005050141.1"/>
    </source>
</evidence>
<keyword evidence="9" id="KW-1185">Reference proteome</keyword>
<evidence type="ECO:0000256" key="3">
    <source>
        <dbReference type="ARBA" id="ARBA00022989"/>
    </source>
</evidence>
<dbReference type="GO" id="GO:0019911">
    <property type="term" value="F:structural constituent of myelin sheath"/>
    <property type="evidence" value="ECO:0007669"/>
    <property type="project" value="TreeGrafter"/>
</dbReference>
<protein>
    <submittedName>
        <fullName evidence="8">CKLF-like MARVEL transmembrane domain containing 8b</fullName>
    </submittedName>
</protein>
<keyword evidence="4 5" id="KW-0472">Membrane</keyword>
<evidence type="ECO:0000259" key="7">
    <source>
        <dbReference type="PROSITE" id="PS51225"/>
    </source>
</evidence>
<evidence type="ECO:0000313" key="9">
    <source>
        <dbReference type="Proteomes" id="UP000472263"/>
    </source>
</evidence>
<dbReference type="InterPro" id="IPR013295">
    <property type="entry name" value="MAL"/>
</dbReference>
<dbReference type="PROSITE" id="PS51225">
    <property type="entry name" value="MARVEL"/>
    <property type="match status" value="1"/>
</dbReference>
<dbReference type="GO" id="GO:0042552">
    <property type="term" value="P:myelination"/>
    <property type="evidence" value="ECO:0007669"/>
    <property type="project" value="TreeGrafter"/>
</dbReference>
<evidence type="ECO:0000256" key="6">
    <source>
        <dbReference type="SAM" id="Phobius"/>
    </source>
</evidence>
<feature type="transmembrane region" description="Helical" evidence="6">
    <location>
        <begin position="127"/>
        <end position="153"/>
    </location>
</feature>
<dbReference type="Pfam" id="PF01284">
    <property type="entry name" value="MARVEL"/>
    <property type="match status" value="1"/>
</dbReference>
<comment type="subcellular location">
    <subcellularLocation>
        <location evidence="1">Membrane</location>
        <topology evidence="1">Multi-pass membrane protein</topology>
    </subcellularLocation>
</comment>
<accession>A0A668AVA8</accession>
<dbReference type="Proteomes" id="UP000472263">
    <property type="component" value="Chromosome 16"/>
</dbReference>
<feature type="transmembrane region" description="Helical" evidence="6">
    <location>
        <begin position="89"/>
        <end position="115"/>
    </location>
</feature>
<proteinExistence type="predicted"/>
<dbReference type="InParanoid" id="A0A668AVA8"/>
<dbReference type="InterPro" id="IPR008253">
    <property type="entry name" value="Marvel"/>
</dbReference>
<feature type="transmembrane region" description="Helical" evidence="6">
    <location>
        <begin position="57"/>
        <end position="77"/>
    </location>
</feature>
<keyword evidence="3 6" id="KW-1133">Transmembrane helix</keyword>
<evidence type="ECO:0000256" key="2">
    <source>
        <dbReference type="ARBA" id="ARBA00022692"/>
    </source>
</evidence>
<name>A0A668AVA8_9TELE</name>
<dbReference type="GO" id="GO:0016020">
    <property type="term" value="C:membrane"/>
    <property type="evidence" value="ECO:0007669"/>
    <property type="project" value="UniProtKB-SubCell"/>
</dbReference>
<evidence type="ECO:0000256" key="1">
    <source>
        <dbReference type="ARBA" id="ARBA00004141"/>
    </source>
</evidence>
<dbReference type="InterPro" id="IPR050578">
    <property type="entry name" value="MARVEL-CKLF_proteins"/>
</dbReference>
<dbReference type="GeneTree" id="ENSGT00940000160520"/>
<feature type="domain" description="MARVEL" evidence="7">
    <location>
        <begin position="21"/>
        <end position="154"/>
    </location>
</feature>
<evidence type="ECO:0000256" key="5">
    <source>
        <dbReference type="PROSITE-ProRule" id="PRU00581"/>
    </source>
</evidence>
<dbReference type="PRINTS" id="PR01884">
    <property type="entry name" value="MALPROTEIN"/>
</dbReference>
<sequence>NERHGLKSKPSKSYLRAASPSLPDLIQPHNFDLNVCGLLVWILVGGTDYFRVSALCWVMFVTVLCWFLTICLFIIYLTGVHNRIPQVPWTTVALCFNSSATVLYLVTASVEAFFVSQAIRGRHNYNSWAASTFFAFLSTLCYAGSSCLSYWAWRAAEEKH</sequence>
<dbReference type="PANTHER" id="PTHR22776:SF10">
    <property type="entry name" value="CKLF-LIKE MARVEL TRANSMEMBRANE DOMAIN-CONTAINING PROTEIN 8"/>
    <property type="match status" value="1"/>
</dbReference>
<reference evidence="8" key="2">
    <citation type="submission" date="2025-08" db="UniProtKB">
        <authorList>
            <consortium name="Ensembl"/>
        </authorList>
    </citation>
    <scope>IDENTIFICATION</scope>
</reference>
<evidence type="ECO:0000256" key="4">
    <source>
        <dbReference type="ARBA" id="ARBA00023136"/>
    </source>
</evidence>
<dbReference type="PANTHER" id="PTHR22776">
    <property type="entry name" value="MARVEL-CONTAINING POTENTIAL LIPID RAFT-ASSOCIATED PROTEIN"/>
    <property type="match status" value="1"/>
</dbReference>